<dbReference type="EMBL" id="FOPY01000010">
    <property type="protein sequence ID" value="SFH82073.1"/>
    <property type="molecule type" value="Genomic_DNA"/>
</dbReference>
<proteinExistence type="predicted"/>
<protein>
    <submittedName>
        <fullName evidence="1">Uncharacterized protein</fullName>
    </submittedName>
</protein>
<sequence>MFGITPFDYGTFEKPSKNRLYTAIQLSGLERLLGVGPMCQHTVIVNNEYIAFTD</sequence>
<accession>A0A1I3D5R4</accession>
<gene>
    <name evidence="1" type="ORF">SAMN04487959_11039</name>
</gene>
<keyword evidence="2" id="KW-1185">Reference proteome</keyword>
<dbReference type="AlphaFoldDB" id="A0A1I3D5R4"/>
<name>A0A1I3D5R4_9GAMM</name>
<evidence type="ECO:0000313" key="2">
    <source>
        <dbReference type="Proteomes" id="UP000199040"/>
    </source>
</evidence>
<organism evidence="1 2">
    <name type="scientific">Modicisalibacter xianhensis</name>
    <dbReference type="NCBI Taxonomy" id="442341"/>
    <lineage>
        <taxon>Bacteria</taxon>
        <taxon>Pseudomonadati</taxon>
        <taxon>Pseudomonadota</taxon>
        <taxon>Gammaproteobacteria</taxon>
        <taxon>Oceanospirillales</taxon>
        <taxon>Halomonadaceae</taxon>
        <taxon>Modicisalibacter</taxon>
    </lineage>
</organism>
<evidence type="ECO:0000313" key="1">
    <source>
        <dbReference type="EMBL" id="SFH82073.1"/>
    </source>
</evidence>
<dbReference type="Proteomes" id="UP000199040">
    <property type="component" value="Unassembled WGS sequence"/>
</dbReference>
<reference evidence="1 2" key="1">
    <citation type="submission" date="2016-10" db="EMBL/GenBank/DDBJ databases">
        <authorList>
            <person name="de Groot N.N."/>
        </authorList>
    </citation>
    <scope>NUCLEOTIDE SEQUENCE [LARGE SCALE GENOMIC DNA]</scope>
    <source>
        <strain evidence="1 2">CGMCC 1.6848</strain>
    </source>
</reference>